<evidence type="ECO:0000313" key="3">
    <source>
        <dbReference type="Proteomes" id="UP000663791"/>
    </source>
</evidence>
<dbReference type="RefSeq" id="WP_205289703.1">
    <property type="nucleotide sequence ID" value="NZ_CP074406.1"/>
</dbReference>
<reference evidence="2" key="1">
    <citation type="submission" date="2021-01" db="EMBL/GenBank/DDBJ databases">
        <title>Novel species in genus Nocardioides.</title>
        <authorList>
            <person name="Zhang G."/>
        </authorList>
    </citation>
    <scope>NUCLEOTIDE SEQUENCE</scope>
    <source>
        <strain evidence="2">Zg-536</strain>
    </source>
</reference>
<organism evidence="2 3">
    <name type="scientific">Nocardioides faecalis</name>
    <dbReference type="NCBI Taxonomy" id="2803858"/>
    <lineage>
        <taxon>Bacteria</taxon>
        <taxon>Bacillati</taxon>
        <taxon>Actinomycetota</taxon>
        <taxon>Actinomycetes</taxon>
        <taxon>Propionibacteriales</taxon>
        <taxon>Nocardioidaceae</taxon>
        <taxon>Nocardioides</taxon>
    </lineage>
</organism>
<accession>A0A938Y3D0</accession>
<dbReference type="AlphaFoldDB" id="A0A938Y3D0"/>
<keyword evidence="1" id="KW-0732">Signal</keyword>
<evidence type="ECO:0008006" key="4">
    <source>
        <dbReference type="Google" id="ProtNLM"/>
    </source>
</evidence>
<dbReference type="EMBL" id="JAERTX010000001">
    <property type="protein sequence ID" value="MBM9458392.1"/>
    <property type="molecule type" value="Genomic_DNA"/>
</dbReference>
<dbReference type="Proteomes" id="UP000663791">
    <property type="component" value="Unassembled WGS sequence"/>
</dbReference>
<keyword evidence="3" id="KW-1185">Reference proteome</keyword>
<feature type="signal peptide" evidence="1">
    <location>
        <begin position="1"/>
        <end position="27"/>
    </location>
</feature>
<gene>
    <name evidence="2" type="ORF">JK386_00570</name>
</gene>
<feature type="chain" id="PRO_5036998503" description="Ig-like domain-containing protein" evidence="1">
    <location>
        <begin position="28"/>
        <end position="127"/>
    </location>
</feature>
<protein>
    <recommendedName>
        <fullName evidence="4">Ig-like domain-containing protein</fullName>
    </recommendedName>
</protein>
<comment type="caution">
    <text evidence="2">The sequence shown here is derived from an EMBL/GenBank/DDBJ whole genome shotgun (WGS) entry which is preliminary data.</text>
</comment>
<proteinExistence type="predicted"/>
<sequence>MKKLVISLLAAVLMTLGLAGVSGTASAAPYPGTVPVSKPAPVKKAVRPGGYTKFSIATKGNAKPVGTARVTCRKGDKVAKRVWSFDGTNTRFNGPKLKSKGKWRCKIHFTGVGVFKNSKSVVYVRVR</sequence>
<evidence type="ECO:0000256" key="1">
    <source>
        <dbReference type="SAM" id="SignalP"/>
    </source>
</evidence>
<name>A0A938Y3D0_9ACTN</name>
<evidence type="ECO:0000313" key="2">
    <source>
        <dbReference type="EMBL" id="MBM9458392.1"/>
    </source>
</evidence>